<dbReference type="Proteomes" id="UP000286415">
    <property type="component" value="Unassembled WGS sequence"/>
</dbReference>
<protein>
    <submittedName>
        <fullName evidence="1">Uncharacterized protein</fullName>
    </submittedName>
</protein>
<reference evidence="1 2" key="1">
    <citation type="journal article" date="2018" name="Biotechnol. Adv.">
        <title>Improved genomic resources and new bioinformatic workflow for the carcinogenic parasite Clonorchis sinensis: Biotechnological implications.</title>
        <authorList>
            <person name="Wang D."/>
            <person name="Korhonen P.K."/>
            <person name="Gasser R.B."/>
            <person name="Young N.D."/>
        </authorList>
    </citation>
    <scope>NUCLEOTIDE SEQUENCE [LARGE SCALE GENOMIC DNA]</scope>
    <source>
        <strain evidence="1">Cs-k2</strain>
    </source>
</reference>
<proteinExistence type="predicted"/>
<comment type="caution">
    <text evidence="1">The sequence shown here is derived from an EMBL/GenBank/DDBJ whole genome shotgun (WGS) entry which is preliminary data.</text>
</comment>
<organism evidence="1 2">
    <name type="scientific">Clonorchis sinensis</name>
    <name type="common">Chinese liver fluke</name>
    <dbReference type="NCBI Taxonomy" id="79923"/>
    <lineage>
        <taxon>Eukaryota</taxon>
        <taxon>Metazoa</taxon>
        <taxon>Spiralia</taxon>
        <taxon>Lophotrochozoa</taxon>
        <taxon>Platyhelminthes</taxon>
        <taxon>Trematoda</taxon>
        <taxon>Digenea</taxon>
        <taxon>Opisthorchiida</taxon>
        <taxon>Opisthorchiata</taxon>
        <taxon>Opisthorchiidae</taxon>
        <taxon>Clonorchis</taxon>
    </lineage>
</organism>
<evidence type="ECO:0000313" key="2">
    <source>
        <dbReference type="Proteomes" id="UP000286415"/>
    </source>
</evidence>
<reference evidence="1 2" key="2">
    <citation type="journal article" date="2021" name="Genomics">
        <title>High-quality reference genome for Clonorchis sinensis.</title>
        <authorList>
            <person name="Young N.D."/>
            <person name="Stroehlein A.J."/>
            <person name="Kinkar L."/>
            <person name="Wang T."/>
            <person name="Sohn W.M."/>
            <person name="Chang B.C.H."/>
            <person name="Kaur P."/>
            <person name="Weisz D."/>
            <person name="Dudchenko O."/>
            <person name="Aiden E.L."/>
            <person name="Korhonen P.K."/>
            <person name="Gasser R.B."/>
        </authorList>
    </citation>
    <scope>NUCLEOTIDE SEQUENCE [LARGE SCALE GENOMIC DNA]</scope>
    <source>
        <strain evidence="1">Cs-k2</strain>
    </source>
</reference>
<dbReference type="AlphaFoldDB" id="A0A8T1M9Q3"/>
<sequence length="116" mass="13222">MVAFLDEFSFPLPFRCTRSAVLRESTPSLHSFITTRQQQRRCSLLLLVSFFSALYIRCCPSAPVFVQPAVRKLSWSSCLPDHVTSLARMHRTHLCASMRTSVCSFVFPSVVRVSYD</sequence>
<dbReference type="EMBL" id="NIRI02000056">
    <property type="protein sequence ID" value="KAG5445883.1"/>
    <property type="molecule type" value="Genomic_DNA"/>
</dbReference>
<accession>A0A8T1M9Q3</accession>
<name>A0A8T1M9Q3_CLOSI</name>
<evidence type="ECO:0000313" key="1">
    <source>
        <dbReference type="EMBL" id="KAG5445883.1"/>
    </source>
</evidence>
<keyword evidence="2" id="KW-1185">Reference proteome</keyword>
<gene>
    <name evidence="1" type="ORF">CSKR_203328</name>
</gene>